<dbReference type="InterPro" id="IPR040442">
    <property type="entry name" value="Pyrv_kinase-like_dom_sf"/>
</dbReference>
<evidence type="ECO:0000259" key="4">
    <source>
        <dbReference type="Pfam" id="PF03328"/>
    </source>
</evidence>
<dbReference type="InterPro" id="IPR005000">
    <property type="entry name" value="Aldolase/citrate-lyase_domain"/>
</dbReference>
<evidence type="ECO:0000256" key="1">
    <source>
        <dbReference type="ARBA" id="ARBA00001946"/>
    </source>
</evidence>
<dbReference type="SUPFAM" id="SSF51621">
    <property type="entry name" value="Phosphoenolpyruvate/pyruvate domain"/>
    <property type="match status" value="1"/>
</dbReference>
<keyword evidence="2" id="KW-0479">Metal-binding</keyword>
<dbReference type="EMBL" id="BAABKQ010000001">
    <property type="protein sequence ID" value="GAA4809848.1"/>
    <property type="molecule type" value="Genomic_DNA"/>
</dbReference>
<comment type="caution">
    <text evidence="5">The sequence shown here is derived from an EMBL/GenBank/DDBJ whole genome shotgun (WGS) entry which is preliminary data.</text>
</comment>
<dbReference type="Pfam" id="PF03328">
    <property type="entry name" value="HpcH_HpaI"/>
    <property type="match status" value="1"/>
</dbReference>
<sequence>MTAPSELTVGPAWLFCPADRPERYAKAASAADVIILDLEDAVAPADKEAARQALVDHPHDPASTVVRVNSADSPEQALDLEALAETEYTHVMLAKTESGEQIAELAPRRVIALVETPRGAVAVREIAAQPATAGLMWGAEDLVAGLGGSSSRTADGAYRPVAQQVRSTVLLAAKAFGKLALDAVHLDIADLDGQRAEALDAVSTGFDASACIHPAQVAEVRAAYRPSDAEIDWSRRVLAAAEGQRGVFAFEGAMVDSPVLRHAEAVLRRA</sequence>
<dbReference type="Gene3D" id="3.20.20.60">
    <property type="entry name" value="Phosphoenolpyruvate-binding domains"/>
    <property type="match status" value="1"/>
</dbReference>
<comment type="cofactor">
    <cofactor evidence="1">
        <name>Mg(2+)</name>
        <dbReference type="ChEBI" id="CHEBI:18420"/>
    </cofactor>
</comment>
<evidence type="ECO:0000256" key="2">
    <source>
        <dbReference type="ARBA" id="ARBA00022723"/>
    </source>
</evidence>
<keyword evidence="3" id="KW-0460">Magnesium</keyword>
<organism evidence="5 6">
    <name type="scientific">Tomitella cavernea</name>
    <dbReference type="NCBI Taxonomy" id="1387982"/>
    <lineage>
        <taxon>Bacteria</taxon>
        <taxon>Bacillati</taxon>
        <taxon>Actinomycetota</taxon>
        <taxon>Actinomycetes</taxon>
        <taxon>Mycobacteriales</taxon>
        <taxon>Tomitella</taxon>
    </lineage>
</organism>
<accession>A0ABP9CIB4</accession>
<dbReference type="PANTHER" id="PTHR32308">
    <property type="entry name" value="LYASE BETA SUBUNIT, PUTATIVE (AFU_ORTHOLOGUE AFUA_4G13030)-RELATED"/>
    <property type="match status" value="1"/>
</dbReference>
<dbReference type="InterPro" id="IPR011206">
    <property type="entry name" value="Citrate_lyase_beta/mcl1/mcl2"/>
</dbReference>
<dbReference type="InterPro" id="IPR015813">
    <property type="entry name" value="Pyrv/PenolPyrv_kinase-like_dom"/>
</dbReference>
<proteinExistence type="predicted"/>
<protein>
    <submittedName>
        <fullName evidence="5">Citrate (Pro-3S)-lyase subunit beta</fullName>
    </submittedName>
</protein>
<evidence type="ECO:0000313" key="5">
    <source>
        <dbReference type="EMBL" id="GAA4809848.1"/>
    </source>
</evidence>
<gene>
    <name evidence="5" type="primary">citE</name>
    <name evidence="5" type="ORF">GCM10023353_12450</name>
</gene>
<dbReference type="RefSeq" id="WP_307810609.1">
    <property type="nucleotide sequence ID" value="NZ_BAABKQ010000001.1"/>
</dbReference>
<name>A0ABP9CIB4_9ACTN</name>
<dbReference type="PIRSF" id="PIRSF015582">
    <property type="entry name" value="Cit_lyase_B"/>
    <property type="match status" value="1"/>
</dbReference>
<evidence type="ECO:0000256" key="3">
    <source>
        <dbReference type="ARBA" id="ARBA00022842"/>
    </source>
</evidence>
<keyword evidence="6" id="KW-1185">Reference proteome</keyword>
<feature type="domain" description="HpcH/HpaI aldolase/citrate lyase" evidence="4">
    <location>
        <begin position="14"/>
        <end position="214"/>
    </location>
</feature>
<dbReference type="PANTHER" id="PTHR32308:SF10">
    <property type="entry name" value="CITRATE LYASE SUBUNIT BETA"/>
    <property type="match status" value="1"/>
</dbReference>
<dbReference type="Proteomes" id="UP001500839">
    <property type="component" value="Unassembled WGS sequence"/>
</dbReference>
<reference evidence="6" key="1">
    <citation type="journal article" date="2019" name="Int. J. Syst. Evol. Microbiol.">
        <title>The Global Catalogue of Microorganisms (GCM) 10K type strain sequencing project: providing services to taxonomists for standard genome sequencing and annotation.</title>
        <authorList>
            <consortium name="The Broad Institute Genomics Platform"/>
            <consortium name="The Broad Institute Genome Sequencing Center for Infectious Disease"/>
            <person name="Wu L."/>
            <person name="Ma J."/>
        </authorList>
    </citation>
    <scope>NUCLEOTIDE SEQUENCE [LARGE SCALE GENOMIC DNA]</scope>
    <source>
        <strain evidence="6">JCM 18542</strain>
    </source>
</reference>
<evidence type="ECO:0000313" key="6">
    <source>
        <dbReference type="Proteomes" id="UP001500839"/>
    </source>
</evidence>